<feature type="non-terminal residue" evidence="1">
    <location>
        <position position="1"/>
    </location>
</feature>
<proteinExistence type="predicted"/>
<name>A0A3B0UC73_9ZZZZ</name>
<evidence type="ECO:0008006" key="2">
    <source>
        <dbReference type="Google" id="ProtNLM"/>
    </source>
</evidence>
<organism evidence="1">
    <name type="scientific">hydrothermal vent metagenome</name>
    <dbReference type="NCBI Taxonomy" id="652676"/>
    <lineage>
        <taxon>unclassified sequences</taxon>
        <taxon>metagenomes</taxon>
        <taxon>ecological metagenomes</taxon>
    </lineage>
</organism>
<dbReference type="EMBL" id="UOES01000034">
    <property type="protein sequence ID" value="VAW25893.1"/>
    <property type="molecule type" value="Genomic_DNA"/>
</dbReference>
<protein>
    <recommendedName>
        <fullName evidence="2">Outer membrane protein beta-barrel domain-containing protein</fullName>
    </recommendedName>
</protein>
<dbReference type="AlphaFoldDB" id="A0A3B0UC73"/>
<evidence type="ECO:0000313" key="1">
    <source>
        <dbReference type="EMBL" id="VAW25893.1"/>
    </source>
</evidence>
<accession>A0A3B0UC73</accession>
<sequence>KDFENIDDGKTFTQGVSASIRQKFYQKGTDFGVPYFGHELRYTYLQHSANINQQPVFGAFESKYEYAIFIGFRYFKNQQNNGFTVDVFLGGGAGYRDFVKTYQSNRISDPFSNLNSNSLSLSLRAGFHLGYTFKTRKF</sequence>
<reference evidence="1" key="1">
    <citation type="submission" date="2018-06" db="EMBL/GenBank/DDBJ databases">
        <authorList>
            <person name="Zhirakovskaya E."/>
        </authorList>
    </citation>
    <scope>NUCLEOTIDE SEQUENCE</scope>
</reference>
<gene>
    <name evidence="1" type="ORF">MNBD_BACTEROID06-637</name>
</gene>